<dbReference type="EMBL" id="JACHJG010000002">
    <property type="protein sequence ID" value="MBB4885334.1"/>
    <property type="molecule type" value="Genomic_DNA"/>
</dbReference>
<evidence type="ECO:0000313" key="2">
    <source>
        <dbReference type="EMBL" id="MBB4885334.1"/>
    </source>
</evidence>
<comment type="caution">
    <text evidence="2">The sequence shown here is derived from an EMBL/GenBank/DDBJ whole genome shotgun (WGS) entry which is preliminary data.</text>
</comment>
<reference evidence="2 3" key="1">
    <citation type="submission" date="2020-08" db="EMBL/GenBank/DDBJ databases">
        <title>Genomic Encyclopedia of Type Strains, Phase III (KMG-III): the genomes of soil and plant-associated and newly described type strains.</title>
        <authorList>
            <person name="Whitman W."/>
        </authorList>
    </citation>
    <scope>NUCLEOTIDE SEQUENCE [LARGE SCALE GENOMIC DNA]</scope>
    <source>
        <strain evidence="2 3">CECT 3265</strain>
    </source>
</reference>
<evidence type="ECO:0000313" key="3">
    <source>
        <dbReference type="Proteomes" id="UP000556436"/>
    </source>
</evidence>
<feature type="domain" description="SCO6045-like C-terminal" evidence="1">
    <location>
        <begin position="24"/>
        <end position="108"/>
    </location>
</feature>
<keyword evidence="3" id="KW-1185">Reference proteome</keyword>
<dbReference type="AlphaFoldDB" id="A0A7W7PCU3"/>
<protein>
    <recommendedName>
        <fullName evidence="1">SCO6045-like C-terminal domain-containing protein</fullName>
    </recommendedName>
</protein>
<name>A0A7W7PCU3_STRNE</name>
<accession>A0A7W7PCU3</accession>
<sequence>MSEPPRRVPHGEEPDIDAARRRLAHAQTELLSALVAGGPTPDGFDPGRLLVQRRALVAKRADVVSKVAPEPADILAGDFRDLFFDYARTRPMTDSYRRDATDFVRHLLDAGRPRDAERRELLTAWWEERTTPRPAPGRTPVRLGRLVSALRTSRAAR</sequence>
<dbReference type="Pfam" id="PF26136">
    <property type="entry name" value="SCO6045_C"/>
    <property type="match status" value="1"/>
</dbReference>
<proteinExistence type="predicted"/>
<gene>
    <name evidence="2" type="ORF">FHS38_001362</name>
</gene>
<dbReference type="InterPro" id="IPR058711">
    <property type="entry name" value="SCO6045-like_C"/>
</dbReference>
<dbReference type="Proteomes" id="UP000556436">
    <property type="component" value="Unassembled WGS sequence"/>
</dbReference>
<evidence type="ECO:0000259" key="1">
    <source>
        <dbReference type="Pfam" id="PF26136"/>
    </source>
</evidence>
<organism evidence="2 3">
    <name type="scientific">Streptomyces netropsis</name>
    <name type="common">Streptoverticillium netropsis</name>
    <dbReference type="NCBI Taxonomy" id="55404"/>
    <lineage>
        <taxon>Bacteria</taxon>
        <taxon>Bacillati</taxon>
        <taxon>Actinomycetota</taxon>
        <taxon>Actinomycetes</taxon>
        <taxon>Kitasatosporales</taxon>
        <taxon>Streptomycetaceae</taxon>
        <taxon>Streptomyces</taxon>
    </lineage>
</organism>